<organism evidence="1 2">
    <name type="scientific">Arthrobotrys flagrans</name>
    <name type="common">Nematode-trapping fungus</name>
    <name type="synonym">Trichothecium flagrans</name>
    <dbReference type="NCBI Taxonomy" id="97331"/>
    <lineage>
        <taxon>Eukaryota</taxon>
        <taxon>Fungi</taxon>
        <taxon>Dikarya</taxon>
        <taxon>Ascomycota</taxon>
        <taxon>Pezizomycotina</taxon>
        <taxon>Orbiliomycetes</taxon>
        <taxon>Orbiliales</taxon>
        <taxon>Orbiliaceae</taxon>
        <taxon>Arthrobotrys</taxon>
    </lineage>
</organism>
<sequence length="298" mass="33974">MSTNPAAHLVNLPTEITFKIFNSLDNVGEQKGLERAYNYGYPKATVLGRPGIRADPKKRLLCRFDAISRCCKRLRVLSFPYLFRCLKVNVAEEQSAINMLQLYLNSNWILRYTRRLYFIMDIRTIIVAELPISVMRPNLNVLMNMVARFFQCVGGVEELHFIVKSEIVSNGLRRVFRRPRQQIETSLSNVRSLKFSAGSEWIIRFCGGYSGLQELENSPGVSGRLYVPYSIDFAREYPHFSIEPTEELFPTTALSRIGDYRAANIMKGITSLRKGTETLTKVTIYGKFTTDGLNGTLV</sequence>
<dbReference type="AlphaFoldDB" id="A0A436ZQ92"/>
<dbReference type="GeneID" id="93591268"/>
<proteinExistence type="predicted"/>
<dbReference type="Proteomes" id="UP000283090">
    <property type="component" value="Unassembled WGS sequence"/>
</dbReference>
<accession>A0A436ZQ92</accession>
<dbReference type="VEuPathDB" id="FungiDB:DFL_008957"/>
<dbReference type="OrthoDB" id="5294690at2759"/>
<evidence type="ECO:0000313" key="1">
    <source>
        <dbReference type="EMBL" id="RVD81080.1"/>
    </source>
</evidence>
<dbReference type="RefSeq" id="XP_067486624.1">
    <property type="nucleotide sequence ID" value="XM_067638768.1"/>
</dbReference>
<reference evidence="1 2" key="1">
    <citation type="submission" date="2019-01" db="EMBL/GenBank/DDBJ databases">
        <title>Intercellular communication is required for trap formation in the nematode-trapping fungus Duddingtonia flagrans.</title>
        <authorList>
            <person name="Youssar L."/>
            <person name="Wernet V."/>
            <person name="Hensel N."/>
            <person name="Hildebrandt H.-G."/>
            <person name="Fischer R."/>
        </authorList>
    </citation>
    <scope>NUCLEOTIDE SEQUENCE [LARGE SCALE GENOMIC DNA]</scope>
    <source>
        <strain evidence="1 2">CBS H-5679</strain>
    </source>
</reference>
<gene>
    <name evidence="1" type="ORF">DFL_008957</name>
</gene>
<dbReference type="EMBL" id="SAEB01000012">
    <property type="protein sequence ID" value="RVD81080.1"/>
    <property type="molecule type" value="Genomic_DNA"/>
</dbReference>
<name>A0A436ZQ92_ARTFL</name>
<protein>
    <submittedName>
        <fullName evidence="1">Uncharacterized protein</fullName>
    </submittedName>
</protein>
<keyword evidence="2" id="KW-1185">Reference proteome</keyword>
<comment type="caution">
    <text evidence="1">The sequence shown here is derived from an EMBL/GenBank/DDBJ whole genome shotgun (WGS) entry which is preliminary data.</text>
</comment>
<evidence type="ECO:0000313" key="2">
    <source>
        <dbReference type="Proteomes" id="UP000283090"/>
    </source>
</evidence>